<proteinExistence type="predicted"/>
<accession>A0A016T1B0</accession>
<reference evidence="2" key="1">
    <citation type="journal article" date="2015" name="Nat. Genet.">
        <title>The genome and transcriptome of the zoonotic hookworm Ancylostoma ceylanicum identify infection-specific gene families.</title>
        <authorList>
            <person name="Schwarz E.M."/>
            <person name="Hu Y."/>
            <person name="Antoshechkin I."/>
            <person name="Miller M.M."/>
            <person name="Sternberg P.W."/>
            <person name="Aroian R.V."/>
        </authorList>
    </citation>
    <scope>NUCLEOTIDE SEQUENCE</scope>
    <source>
        <strain evidence="2">HY135</strain>
    </source>
</reference>
<dbReference type="AlphaFoldDB" id="A0A016T1B0"/>
<gene>
    <name evidence="1" type="primary">Acey_s0150.g2770</name>
    <name evidence="1" type="ORF">Y032_0150g2770</name>
</gene>
<sequence>MSIKGARKNPALLTWSRVPWVGIVIDGDCWYSGNLGFERFDPSIVDGTSQWPGSRRRAIARLPQAIKLAEQWGLAELPRRALAWWTLTNLYTDKEVLEHDSFLGARAQKRRSAGIQEHLLKSHQKISPQCGRLSPQKQIKLEGDG</sequence>
<evidence type="ECO:0000313" key="1">
    <source>
        <dbReference type="EMBL" id="EYB96467.1"/>
    </source>
</evidence>
<protein>
    <submittedName>
        <fullName evidence="1">Uncharacterized protein</fullName>
    </submittedName>
</protein>
<name>A0A016T1B0_9BILA</name>
<dbReference type="Proteomes" id="UP000024635">
    <property type="component" value="Unassembled WGS sequence"/>
</dbReference>
<dbReference type="EMBL" id="JARK01001486">
    <property type="protein sequence ID" value="EYB96467.1"/>
    <property type="molecule type" value="Genomic_DNA"/>
</dbReference>
<organism evidence="1 2">
    <name type="scientific">Ancylostoma ceylanicum</name>
    <dbReference type="NCBI Taxonomy" id="53326"/>
    <lineage>
        <taxon>Eukaryota</taxon>
        <taxon>Metazoa</taxon>
        <taxon>Ecdysozoa</taxon>
        <taxon>Nematoda</taxon>
        <taxon>Chromadorea</taxon>
        <taxon>Rhabditida</taxon>
        <taxon>Rhabditina</taxon>
        <taxon>Rhabditomorpha</taxon>
        <taxon>Strongyloidea</taxon>
        <taxon>Ancylostomatidae</taxon>
        <taxon>Ancylostomatinae</taxon>
        <taxon>Ancylostoma</taxon>
    </lineage>
</organism>
<keyword evidence="2" id="KW-1185">Reference proteome</keyword>
<comment type="caution">
    <text evidence="1">The sequence shown here is derived from an EMBL/GenBank/DDBJ whole genome shotgun (WGS) entry which is preliminary data.</text>
</comment>
<evidence type="ECO:0000313" key="2">
    <source>
        <dbReference type="Proteomes" id="UP000024635"/>
    </source>
</evidence>